<dbReference type="Proteomes" id="UP000325182">
    <property type="component" value="Unassembled WGS sequence"/>
</dbReference>
<dbReference type="Gene3D" id="1.10.220.90">
    <property type="entry name" value="Mistic"/>
    <property type="match status" value="1"/>
</dbReference>
<comment type="caution">
    <text evidence="1">The sequence shown here is derived from an EMBL/GenBank/DDBJ whole genome shotgun (WGS) entry which is preliminary data.</text>
</comment>
<evidence type="ECO:0000313" key="1">
    <source>
        <dbReference type="EMBL" id="TYR99622.1"/>
    </source>
</evidence>
<dbReference type="InterPro" id="IPR021078">
    <property type="entry name" value="Membrane-integrating_Mistic"/>
</dbReference>
<evidence type="ECO:0008006" key="3">
    <source>
        <dbReference type="Google" id="ProtNLM"/>
    </source>
</evidence>
<dbReference type="InterPro" id="IPR038193">
    <property type="entry name" value="Mistic_sf"/>
</dbReference>
<evidence type="ECO:0000313" key="2">
    <source>
        <dbReference type="Proteomes" id="UP000325182"/>
    </source>
</evidence>
<protein>
    <recommendedName>
        <fullName evidence="3">Protein mistic</fullName>
    </recommendedName>
</protein>
<dbReference type="EMBL" id="VTEG01000005">
    <property type="protein sequence ID" value="TYR99622.1"/>
    <property type="molecule type" value="Genomic_DNA"/>
</dbReference>
<proteinExistence type="predicted"/>
<reference evidence="1 2" key="1">
    <citation type="submission" date="2019-08" db="EMBL/GenBank/DDBJ databases">
        <title>Bacillus genomes from the desert of Cuatro Cienegas, Coahuila.</title>
        <authorList>
            <person name="Olmedo-Alvarez G."/>
        </authorList>
    </citation>
    <scope>NUCLEOTIDE SEQUENCE [LARGE SCALE GENOMIC DNA]</scope>
    <source>
        <strain evidence="1 2">CH128b_4D</strain>
    </source>
</reference>
<dbReference type="Pfam" id="PF11458">
    <property type="entry name" value="Mistic"/>
    <property type="match status" value="1"/>
</dbReference>
<organism evidence="1 2">
    <name type="scientific">Rossellomorea vietnamensis</name>
    <dbReference type="NCBI Taxonomy" id="218284"/>
    <lineage>
        <taxon>Bacteria</taxon>
        <taxon>Bacillati</taxon>
        <taxon>Bacillota</taxon>
        <taxon>Bacilli</taxon>
        <taxon>Bacillales</taxon>
        <taxon>Bacillaceae</taxon>
        <taxon>Rossellomorea</taxon>
    </lineage>
</organism>
<sequence>MKTFFLPGHTKRNRAKERIQVKVDDKERNQLSQAIDQLSEGLDAIIELYNESVEDRPLLQLTEENEGLLSKAIIKFGGEEVNGKVNKVIAELLEWLPLDDVESEEKETEAEEE</sequence>
<dbReference type="AlphaFoldDB" id="A0A5D4MD65"/>
<accession>A0A5D4MD65</accession>
<gene>
    <name evidence="1" type="ORF">FZC84_10360</name>
</gene>
<name>A0A5D4MD65_9BACI</name>